<keyword evidence="5 9" id="KW-0297">G-protein coupled receptor</keyword>
<proteinExistence type="inferred from homology"/>
<feature type="transmembrane region" description="Helical" evidence="11">
    <location>
        <begin position="94"/>
        <end position="115"/>
    </location>
</feature>
<keyword evidence="14" id="KW-1185">Reference proteome</keyword>
<evidence type="ECO:0000256" key="3">
    <source>
        <dbReference type="ARBA" id="ARBA00022692"/>
    </source>
</evidence>
<organism evidence="13 14">
    <name type="scientific">Orchesella dallaii</name>
    <dbReference type="NCBI Taxonomy" id="48710"/>
    <lineage>
        <taxon>Eukaryota</taxon>
        <taxon>Metazoa</taxon>
        <taxon>Ecdysozoa</taxon>
        <taxon>Arthropoda</taxon>
        <taxon>Hexapoda</taxon>
        <taxon>Collembola</taxon>
        <taxon>Entomobryomorpha</taxon>
        <taxon>Entomobryoidea</taxon>
        <taxon>Orchesellidae</taxon>
        <taxon>Orchesellinae</taxon>
        <taxon>Orchesella</taxon>
    </lineage>
</organism>
<evidence type="ECO:0000313" key="14">
    <source>
        <dbReference type="Proteomes" id="UP001642540"/>
    </source>
</evidence>
<feature type="transmembrane region" description="Helical" evidence="11">
    <location>
        <begin position="55"/>
        <end position="82"/>
    </location>
</feature>
<keyword evidence="6 11" id="KW-0472">Membrane</keyword>
<evidence type="ECO:0000256" key="1">
    <source>
        <dbReference type="ARBA" id="ARBA00004141"/>
    </source>
</evidence>
<evidence type="ECO:0000256" key="11">
    <source>
        <dbReference type="SAM" id="Phobius"/>
    </source>
</evidence>
<evidence type="ECO:0000259" key="12">
    <source>
        <dbReference type="PROSITE" id="PS50262"/>
    </source>
</evidence>
<feature type="compositionally biased region" description="Basic and acidic residues" evidence="10">
    <location>
        <begin position="393"/>
        <end position="409"/>
    </location>
</feature>
<evidence type="ECO:0000256" key="6">
    <source>
        <dbReference type="ARBA" id="ARBA00023136"/>
    </source>
</evidence>
<dbReference type="PRINTS" id="PR00237">
    <property type="entry name" value="GPCRRHODOPSN"/>
</dbReference>
<feature type="transmembrane region" description="Helical" evidence="11">
    <location>
        <begin position="342"/>
        <end position="365"/>
    </location>
</feature>
<dbReference type="PROSITE" id="PS50262">
    <property type="entry name" value="G_PROTEIN_RECEP_F1_2"/>
    <property type="match status" value="1"/>
</dbReference>
<dbReference type="SMART" id="SM01381">
    <property type="entry name" value="7TM_GPCR_Srsx"/>
    <property type="match status" value="1"/>
</dbReference>
<evidence type="ECO:0000256" key="7">
    <source>
        <dbReference type="ARBA" id="ARBA00023170"/>
    </source>
</evidence>
<evidence type="ECO:0000256" key="10">
    <source>
        <dbReference type="SAM" id="MobiDB-lite"/>
    </source>
</evidence>
<dbReference type="PANTHER" id="PTHR24235">
    <property type="entry name" value="NEUROPEPTIDE Y RECEPTOR"/>
    <property type="match status" value="1"/>
</dbReference>
<dbReference type="SUPFAM" id="SSF81321">
    <property type="entry name" value="Family A G protein-coupled receptor-like"/>
    <property type="match status" value="1"/>
</dbReference>
<evidence type="ECO:0000313" key="13">
    <source>
        <dbReference type="EMBL" id="CAL8078084.1"/>
    </source>
</evidence>
<dbReference type="Proteomes" id="UP001642540">
    <property type="component" value="Unassembled WGS sequence"/>
</dbReference>
<dbReference type="Gene3D" id="1.20.1070.10">
    <property type="entry name" value="Rhodopsin 7-helix transmembrane proteins"/>
    <property type="match status" value="1"/>
</dbReference>
<name>A0ABP1PUM4_9HEXA</name>
<evidence type="ECO:0000256" key="8">
    <source>
        <dbReference type="ARBA" id="ARBA00023224"/>
    </source>
</evidence>
<evidence type="ECO:0000256" key="4">
    <source>
        <dbReference type="ARBA" id="ARBA00022989"/>
    </source>
</evidence>
<evidence type="ECO:0000256" key="9">
    <source>
        <dbReference type="RuleBase" id="RU000688"/>
    </source>
</evidence>
<protein>
    <recommendedName>
        <fullName evidence="12">G-protein coupled receptors family 1 profile domain-containing protein</fullName>
    </recommendedName>
</protein>
<dbReference type="PRINTS" id="PR01012">
    <property type="entry name" value="NRPEPTIDEYR"/>
</dbReference>
<dbReference type="InterPro" id="IPR000276">
    <property type="entry name" value="GPCR_Rhodpsn"/>
</dbReference>
<comment type="subcellular location">
    <subcellularLocation>
        <location evidence="1">Membrane</location>
        <topology evidence="1">Multi-pass membrane protein</topology>
    </subcellularLocation>
</comment>
<feature type="transmembrane region" description="Helical" evidence="11">
    <location>
        <begin position="127"/>
        <end position="154"/>
    </location>
</feature>
<dbReference type="InterPro" id="IPR017452">
    <property type="entry name" value="GPCR_Rhodpsn_7TM"/>
</dbReference>
<dbReference type="PROSITE" id="PS00237">
    <property type="entry name" value="G_PROTEIN_RECEP_F1_1"/>
    <property type="match status" value="1"/>
</dbReference>
<evidence type="ECO:0000256" key="2">
    <source>
        <dbReference type="ARBA" id="ARBA00010663"/>
    </source>
</evidence>
<keyword evidence="7 9" id="KW-0675">Receptor</keyword>
<dbReference type="CDD" id="cd15203">
    <property type="entry name" value="7tmA_NPYR-like"/>
    <property type="match status" value="1"/>
</dbReference>
<sequence length="439" mass="50153">MIDQIQEHITSMGINNPENSSEFSGNYPLWMNFTNLVDPKLIERYKNNRHFDSTVLYMFIFAYGMLIVFGTIGNCLAVSSVIRKPSMRTPRNMFIINLAVSDLLLCVVTMPVTLMEIVTVYWPLGNHVYLCKLFGCLQAISIFVSTISITAIALDRYHVIVYPTQASVQRCGTLLALLGIWTLACLLAAPLFVWRKLDHVTLNLTEINLEEVDYCMEEWPTKHGRAYYSIFTIIIQYAVPIVVVSVAYAQICKKLRYRMRPGGRCVETSGGTVVTRSGESARNGSIQRDRDQARVRRTNSLLISIALIFGISWMPLNAFNVIVDLFEPFDFGNENDQFYFRVLYAICHLTGMSSACSNPLLYGWLNENFRKEFREIWCGVKTCGSCGCRKDPLGRGVSRRESRMEREQTTVHYRRRTDAEQDGDVEQSTLITQVLDRHK</sequence>
<keyword evidence="8 9" id="KW-0807">Transducer</keyword>
<feature type="domain" description="G-protein coupled receptors family 1 profile" evidence="12">
    <location>
        <begin position="73"/>
        <end position="362"/>
    </location>
</feature>
<feature type="transmembrane region" description="Helical" evidence="11">
    <location>
        <begin position="226"/>
        <end position="249"/>
    </location>
</feature>
<reference evidence="13 14" key="1">
    <citation type="submission" date="2024-08" db="EMBL/GenBank/DDBJ databases">
        <authorList>
            <person name="Cucini C."/>
            <person name="Frati F."/>
        </authorList>
    </citation>
    <scope>NUCLEOTIDE SEQUENCE [LARGE SCALE GENOMIC DNA]</scope>
</reference>
<feature type="transmembrane region" description="Helical" evidence="11">
    <location>
        <begin position="174"/>
        <end position="194"/>
    </location>
</feature>
<feature type="region of interest" description="Disordered" evidence="10">
    <location>
        <begin position="393"/>
        <end position="425"/>
    </location>
</feature>
<accession>A0ABP1PUM4</accession>
<dbReference type="PANTHER" id="PTHR24235:SF30">
    <property type="entry name" value="NEUROPEPTIDE F RECEPTOR"/>
    <property type="match status" value="1"/>
</dbReference>
<comment type="similarity">
    <text evidence="2 9">Belongs to the G-protein coupled receptor 1 family.</text>
</comment>
<keyword evidence="3 9" id="KW-0812">Transmembrane</keyword>
<evidence type="ECO:0000256" key="5">
    <source>
        <dbReference type="ARBA" id="ARBA00023040"/>
    </source>
</evidence>
<comment type="caution">
    <text evidence="13">The sequence shown here is derived from an EMBL/GenBank/DDBJ whole genome shotgun (WGS) entry which is preliminary data.</text>
</comment>
<dbReference type="InterPro" id="IPR000611">
    <property type="entry name" value="NPY_rcpt"/>
</dbReference>
<dbReference type="EMBL" id="CAXLJM020000013">
    <property type="protein sequence ID" value="CAL8078084.1"/>
    <property type="molecule type" value="Genomic_DNA"/>
</dbReference>
<dbReference type="Pfam" id="PF00001">
    <property type="entry name" value="7tm_1"/>
    <property type="match status" value="1"/>
</dbReference>
<feature type="transmembrane region" description="Helical" evidence="11">
    <location>
        <begin position="300"/>
        <end position="322"/>
    </location>
</feature>
<keyword evidence="4 11" id="KW-1133">Transmembrane helix</keyword>
<gene>
    <name evidence="13" type="ORF">ODALV1_LOCUS3995</name>
</gene>